<dbReference type="EMBL" id="JAPCID010000067">
    <property type="protein sequence ID" value="MDA0141877.1"/>
    <property type="molecule type" value="Genomic_DNA"/>
</dbReference>
<keyword evidence="2" id="KW-1185">Reference proteome</keyword>
<name>A0ABT4RTH7_9ACTN</name>
<evidence type="ECO:0000313" key="2">
    <source>
        <dbReference type="Proteomes" id="UP001147700"/>
    </source>
</evidence>
<evidence type="ECO:0000313" key="1">
    <source>
        <dbReference type="EMBL" id="MDA0141877.1"/>
    </source>
</evidence>
<protein>
    <recommendedName>
        <fullName evidence="3">DUF1963 domain-containing protein</fullName>
    </recommendedName>
</protein>
<proteinExistence type="predicted"/>
<dbReference type="Proteomes" id="UP001147700">
    <property type="component" value="Unassembled WGS sequence"/>
</dbReference>
<comment type="caution">
    <text evidence="1">The sequence shown here is derived from an EMBL/GenBank/DDBJ whole genome shotgun (WGS) entry which is preliminary data.</text>
</comment>
<accession>A0ABT4RTH7</accession>
<reference evidence="1" key="1">
    <citation type="submission" date="2022-10" db="EMBL/GenBank/DDBJ databases">
        <title>The WGS of Solirubrobacter sp. CPCC 204708.</title>
        <authorList>
            <person name="Jiang Z."/>
        </authorList>
    </citation>
    <scope>NUCLEOTIDE SEQUENCE</scope>
    <source>
        <strain evidence="1">CPCC 204708</strain>
    </source>
</reference>
<dbReference type="Gene3D" id="2.30.320.10">
    <property type="entry name" value="YwqG-like"/>
    <property type="match status" value="1"/>
</dbReference>
<evidence type="ECO:0008006" key="3">
    <source>
        <dbReference type="Google" id="ProtNLM"/>
    </source>
</evidence>
<gene>
    <name evidence="1" type="ORF">OJ962_30575</name>
</gene>
<organism evidence="1 2">
    <name type="scientific">Solirubrobacter deserti</name>
    <dbReference type="NCBI Taxonomy" id="2282478"/>
    <lineage>
        <taxon>Bacteria</taxon>
        <taxon>Bacillati</taxon>
        <taxon>Actinomycetota</taxon>
        <taxon>Thermoleophilia</taxon>
        <taxon>Solirubrobacterales</taxon>
        <taxon>Solirubrobacteraceae</taxon>
        <taxon>Solirubrobacter</taxon>
    </lineage>
</organism>
<dbReference type="RefSeq" id="WP_202958415.1">
    <property type="nucleotide sequence ID" value="NZ_JAPCID010000067.1"/>
</dbReference>
<sequence>MEEIPEFRVRLEPVGADARAVLGFAAAADEVGHRHQLGGRPTWLQDDQTPTCRDCGERMTFYGQLDSIGDDISLADVGMVYVFVCFNDFEARAILQSG</sequence>